<feature type="compositionally biased region" description="Polar residues" evidence="1">
    <location>
        <begin position="55"/>
        <end position="89"/>
    </location>
</feature>
<dbReference type="EMBL" id="BMAW01023258">
    <property type="protein sequence ID" value="GFT81896.1"/>
    <property type="molecule type" value="Genomic_DNA"/>
</dbReference>
<keyword evidence="3" id="KW-1185">Reference proteome</keyword>
<name>A0A8X6U506_NEPPI</name>
<feature type="region of interest" description="Disordered" evidence="1">
    <location>
        <begin position="1"/>
        <end position="104"/>
    </location>
</feature>
<protein>
    <submittedName>
        <fullName evidence="2">Uncharacterized protein</fullName>
    </submittedName>
</protein>
<reference evidence="2" key="1">
    <citation type="submission" date="2020-08" db="EMBL/GenBank/DDBJ databases">
        <title>Multicomponent nature underlies the extraordinary mechanical properties of spider dragline silk.</title>
        <authorList>
            <person name="Kono N."/>
            <person name="Nakamura H."/>
            <person name="Mori M."/>
            <person name="Yoshida Y."/>
            <person name="Ohtoshi R."/>
            <person name="Malay A.D."/>
            <person name="Moran D.A.P."/>
            <person name="Tomita M."/>
            <person name="Numata K."/>
            <person name="Arakawa K."/>
        </authorList>
    </citation>
    <scope>NUCLEOTIDE SEQUENCE</scope>
</reference>
<gene>
    <name evidence="2" type="ORF">NPIL_437621</name>
</gene>
<feature type="compositionally biased region" description="Polar residues" evidence="1">
    <location>
        <begin position="18"/>
        <end position="28"/>
    </location>
</feature>
<proteinExistence type="predicted"/>
<sequence>MDTDNDDTSILSLEEAKSNTGNLKAQQSKRQKNIEGTTELKNKFQDLSSSDEEMQTTPLSASHQPSNSNQLSTSTPGNIRNQSQVSNLDQTKKIKVPPITIDNPSNISKLIKELEKPHWN</sequence>
<accession>A0A8X6U506</accession>
<evidence type="ECO:0000256" key="1">
    <source>
        <dbReference type="SAM" id="MobiDB-lite"/>
    </source>
</evidence>
<evidence type="ECO:0000313" key="2">
    <source>
        <dbReference type="EMBL" id="GFT81896.1"/>
    </source>
</evidence>
<dbReference type="AlphaFoldDB" id="A0A8X6U506"/>
<dbReference type="Proteomes" id="UP000887013">
    <property type="component" value="Unassembled WGS sequence"/>
</dbReference>
<comment type="caution">
    <text evidence="2">The sequence shown here is derived from an EMBL/GenBank/DDBJ whole genome shotgun (WGS) entry which is preliminary data.</text>
</comment>
<organism evidence="2 3">
    <name type="scientific">Nephila pilipes</name>
    <name type="common">Giant wood spider</name>
    <name type="synonym">Nephila maculata</name>
    <dbReference type="NCBI Taxonomy" id="299642"/>
    <lineage>
        <taxon>Eukaryota</taxon>
        <taxon>Metazoa</taxon>
        <taxon>Ecdysozoa</taxon>
        <taxon>Arthropoda</taxon>
        <taxon>Chelicerata</taxon>
        <taxon>Arachnida</taxon>
        <taxon>Araneae</taxon>
        <taxon>Araneomorphae</taxon>
        <taxon>Entelegynae</taxon>
        <taxon>Araneoidea</taxon>
        <taxon>Nephilidae</taxon>
        <taxon>Nephila</taxon>
    </lineage>
</organism>
<evidence type="ECO:0000313" key="3">
    <source>
        <dbReference type="Proteomes" id="UP000887013"/>
    </source>
</evidence>